<evidence type="ECO:0000313" key="2">
    <source>
        <dbReference type="Proteomes" id="UP001216899"/>
    </source>
</evidence>
<gene>
    <name evidence="1" type="ORF">PRL19_08710</name>
</gene>
<sequence length="677" mass="73540">MAVFTYLATTAFWASVTTALGTTAASAIIAAGQAVTWSLASAALSRPQASRQEMMATLNQPEGARRRAYGRNLMGGIRALFEARDGRLYQVVVIHHGRVDGLLRFWIDGEPVGWNATTGEVSRYKYLFFRDGSGQGGDYAPAREAFPTLWTADHRLQGQATFCSVWGDPSDEDFQKTFPKGDQTQVQAEILGVRVRNLAGDLVYTENAGLNIRDFMTHLDGWGIPLARLDAASWASFVALSGEAVPLLAGGTEPRYRLCGYYTLEDPLKDVTARMLATCDGQIYETADGLVGILGGAWSEPDVTITDRDILSIQMSDGFDPFTDYNVLQGSFVSPTHGYQPTQVAELVDEEAMATQPRRTDMLDVDMCPSGTQLQRLMQIKQAKDRREYVGTLRTNLVGLKARFPKGDGIHTIRVVSEEFGINRVFEVTSHSFDIASATCEIGIGSIVNPYPWHPPSNEQPMPPTLVQIGTPVDVDPVPTGAVLVQEQVSISGDVQGVRLSLSVDDPDRDGLQLRAQIARGDFAAVGPWSGVQPQWDEMTTSQLRAMSDVLNDGQIYTVRYRWRGYGDWRKAGPVTVLANPTTPPQPSSLGVVATGAAAYIDWINAASGYFRTQVFMGATTNFAAAALIATVAGSAGRPDNYTHDMTGISGTRRFWVRTLNRSGVPSAPIGPISASF</sequence>
<organism evidence="1 2">
    <name type="scientific">Paracoccus marcusii</name>
    <dbReference type="NCBI Taxonomy" id="59779"/>
    <lineage>
        <taxon>Bacteria</taxon>
        <taxon>Pseudomonadati</taxon>
        <taxon>Pseudomonadota</taxon>
        <taxon>Alphaproteobacteria</taxon>
        <taxon>Rhodobacterales</taxon>
        <taxon>Paracoccaceae</taxon>
        <taxon>Paracoccus</taxon>
    </lineage>
</organism>
<evidence type="ECO:0008006" key="3">
    <source>
        <dbReference type="Google" id="ProtNLM"/>
    </source>
</evidence>
<reference evidence="1 2" key="1">
    <citation type="submission" date="2023-02" db="EMBL/GenBank/DDBJ databases">
        <title>Whole genome sequenc of Paracoccus marcusii MBLB0836.</title>
        <authorList>
            <person name="Seo M.-J."/>
            <person name="Cho E.-S."/>
            <person name="Hwang C.Y."/>
        </authorList>
    </citation>
    <scope>NUCLEOTIDE SEQUENCE [LARGE SCALE GENOMIC DNA]</scope>
    <source>
        <strain evidence="1 2">MBLB0836</strain>
    </source>
</reference>
<dbReference type="Proteomes" id="UP001216899">
    <property type="component" value="Chromosome"/>
</dbReference>
<proteinExistence type="predicted"/>
<dbReference type="EMBL" id="CP117466">
    <property type="protein sequence ID" value="WDA11400.1"/>
    <property type="molecule type" value="Genomic_DNA"/>
</dbReference>
<keyword evidence="2" id="KW-1185">Reference proteome</keyword>
<protein>
    <recommendedName>
        <fullName evidence="3">Tip attachment protein J domain-containing protein</fullName>
    </recommendedName>
</protein>
<accession>A0ABY7UNA3</accession>
<dbReference type="RefSeq" id="WP_273742656.1">
    <property type="nucleotide sequence ID" value="NZ_CP117466.1"/>
</dbReference>
<evidence type="ECO:0000313" key="1">
    <source>
        <dbReference type="EMBL" id="WDA11400.1"/>
    </source>
</evidence>
<name>A0ABY7UNA3_9RHOB</name>